<dbReference type="Proteomes" id="UP001444071">
    <property type="component" value="Unassembled WGS sequence"/>
</dbReference>
<evidence type="ECO:0000256" key="1">
    <source>
        <dbReference type="SAM" id="MobiDB-lite"/>
    </source>
</evidence>
<dbReference type="EMBL" id="JAHRIM010020771">
    <property type="protein sequence ID" value="MEQ2262716.1"/>
    <property type="molecule type" value="Genomic_DNA"/>
</dbReference>
<evidence type="ECO:0008006" key="4">
    <source>
        <dbReference type="Google" id="ProtNLM"/>
    </source>
</evidence>
<protein>
    <recommendedName>
        <fullName evidence="4">Brain-enriched guanylate kinase-associated protein</fullName>
    </recommendedName>
</protein>
<keyword evidence="3" id="KW-1185">Reference proteome</keyword>
<evidence type="ECO:0000313" key="3">
    <source>
        <dbReference type="Proteomes" id="UP001444071"/>
    </source>
</evidence>
<evidence type="ECO:0000313" key="2">
    <source>
        <dbReference type="EMBL" id="MEQ2262716.1"/>
    </source>
</evidence>
<organism evidence="2 3">
    <name type="scientific">Xenotaenia resolanae</name>
    <dbReference type="NCBI Taxonomy" id="208358"/>
    <lineage>
        <taxon>Eukaryota</taxon>
        <taxon>Metazoa</taxon>
        <taxon>Chordata</taxon>
        <taxon>Craniata</taxon>
        <taxon>Vertebrata</taxon>
        <taxon>Euteleostomi</taxon>
        <taxon>Actinopterygii</taxon>
        <taxon>Neopterygii</taxon>
        <taxon>Teleostei</taxon>
        <taxon>Neoteleostei</taxon>
        <taxon>Acanthomorphata</taxon>
        <taxon>Ovalentaria</taxon>
        <taxon>Atherinomorphae</taxon>
        <taxon>Cyprinodontiformes</taxon>
        <taxon>Goodeidae</taxon>
        <taxon>Xenotaenia</taxon>
    </lineage>
</organism>
<feature type="compositionally biased region" description="Polar residues" evidence="1">
    <location>
        <begin position="48"/>
        <end position="75"/>
    </location>
</feature>
<sequence>MHSLLYNSRHRIMRMSDKYKKTPFRDIYNQQADTLFSSEHDESLNIGPYQSPSPDLYSPATSMSPLSETHFSPASPTGYMRVYKPPSPDLYSPSPLFVAESVDADFQPEDKRVVMEDEATTGYSPLP</sequence>
<name>A0ABV0W249_9TELE</name>
<comment type="caution">
    <text evidence="2">The sequence shown here is derived from an EMBL/GenBank/DDBJ whole genome shotgun (WGS) entry which is preliminary data.</text>
</comment>
<gene>
    <name evidence="2" type="ORF">XENORESO_019844</name>
</gene>
<reference evidence="2 3" key="1">
    <citation type="submission" date="2021-06" db="EMBL/GenBank/DDBJ databases">
        <authorList>
            <person name="Palmer J.M."/>
        </authorList>
    </citation>
    <scope>NUCLEOTIDE SEQUENCE [LARGE SCALE GENOMIC DNA]</scope>
    <source>
        <strain evidence="2 3">XR_2019</strain>
        <tissue evidence="2">Muscle</tissue>
    </source>
</reference>
<accession>A0ABV0W249</accession>
<feature type="region of interest" description="Disordered" evidence="1">
    <location>
        <begin position="36"/>
        <end position="75"/>
    </location>
</feature>
<proteinExistence type="predicted"/>